<keyword evidence="1" id="KW-0175">Coiled coil</keyword>
<dbReference type="Proteomes" id="UP000007844">
    <property type="component" value="Chromosome"/>
</dbReference>
<dbReference type="HOGENOM" id="CLU_791608_0_0_7"/>
<evidence type="ECO:0000256" key="1">
    <source>
        <dbReference type="SAM" id="Coils"/>
    </source>
</evidence>
<feature type="domain" description="Lipoprotein LPP20-like" evidence="2">
    <location>
        <begin position="48"/>
        <end position="148"/>
    </location>
</feature>
<dbReference type="STRING" id="690850.Desaf_3538"/>
<dbReference type="AlphaFoldDB" id="F3YY43"/>
<dbReference type="KEGG" id="daf:Desaf_3538"/>
<dbReference type="Pfam" id="PF02169">
    <property type="entry name" value="LPP20"/>
    <property type="match status" value="1"/>
</dbReference>
<dbReference type="eggNOG" id="ENOG5033DNI">
    <property type="taxonomic scope" value="Bacteria"/>
</dbReference>
<accession>F3YY43</accession>
<evidence type="ECO:0000313" key="3">
    <source>
        <dbReference type="EMBL" id="EGJ51819.1"/>
    </source>
</evidence>
<organism evidence="3 4">
    <name type="scientific">Desulfocurvibacter africanus subsp. africanus str. Walvis Bay</name>
    <dbReference type="NCBI Taxonomy" id="690850"/>
    <lineage>
        <taxon>Bacteria</taxon>
        <taxon>Pseudomonadati</taxon>
        <taxon>Thermodesulfobacteriota</taxon>
        <taxon>Desulfovibrionia</taxon>
        <taxon>Desulfovibrionales</taxon>
        <taxon>Desulfovibrionaceae</taxon>
        <taxon>Desulfocurvibacter</taxon>
    </lineage>
</organism>
<proteinExistence type="predicted"/>
<dbReference type="Gene3D" id="3.10.28.20">
    <property type="entry name" value="Acetamidase/Formamidase-like domains"/>
    <property type="match status" value="1"/>
</dbReference>
<sequence>MFFCFQATLRRAHKYYKNEFPWHILAACTQVVLLAVTLTCSARAVSLPAWYLNPPQSDEQALYGAGEGSNFQEARHAALNAIAEEISVTITSKMERRENLSQNNSTSSYDKQVNQRLTAEIQKIRFNNAEVVMNEATGGKVYVLVSVDRAALAESQKAELERKLAATDELYKSSKNDPIYRKFQKLKSIDGEKAGILSLVAIMQGLDGSYDLAPVRAKLQAYARDFLAIKDKVVVHVQSDGSMPQIKDALEAAFAAESIKVSATAPSRNPDALVVRYTAELQNREVYSSKMSKLSVTVKTQAGSGDIVATNRIESNGSSLTDFDKAAAAAVAAFAKRVREVGAVNIIGLN</sequence>
<keyword evidence="4" id="KW-1185">Reference proteome</keyword>
<dbReference type="EMBL" id="CP003221">
    <property type="protein sequence ID" value="EGJ51819.1"/>
    <property type="molecule type" value="Genomic_DNA"/>
</dbReference>
<dbReference type="InterPro" id="IPR024952">
    <property type="entry name" value="LPP20-like_dom"/>
</dbReference>
<evidence type="ECO:0000259" key="2">
    <source>
        <dbReference type="Pfam" id="PF02169"/>
    </source>
</evidence>
<protein>
    <recommendedName>
        <fullName evidence="2">Lipoprotein LPP20-like domain-containing protein</fullName>
    </recommendedName>
</protein>
<reference evidence="3 4" key="1">
    <citation type="journal article" date="2011" name="J. Bacteriol.">
        <title>Genome sequence of the mercury-methylating and pleomorphic Desulfovibrio africanus Strain Walvis Bay.</title>
        <authorList>
            <person name="Brown S.D."/>
            <person name="Wall J.D."/>
            <person name="Kucken A.M."/>
            <person name="Gilmour C.C."/>
            <person name="Podar M."/>
            <person name="Brandt C.C."/>
            <person name="Teshima H."/>
            <person name="Detter J.C."/>
            <person name="Han C.S."/>
            <person name="Land M.L."/>
            <person name="Lucas S."/>
            <person name="Han J."/>
            <person name="Pennacchio L."/>
            <person name="Nolan M."/>
            <person name="Pitluck S."/>
            <person name="Woyke T."/>
            <person name="Goodwin L."/>
            <person name="Palumbo A.V."/>
            <person name="Elias D.A."/>
        </authorList>
    </citation>
    <scope>NUCLEOTIDE SEQUENCE [LARGE SCALE GENOMIC DNA]</scope>
    <source>
        <strain evidence="3 4">Walvis Bay</strain>
    </source>
</reference>
<evidence type="ECO:0000313" key="4">
    <source>
        <dbReference type="Proteomes" id="UP000007844"/>
    </source>
</evidence>
<feature type="coiled-coil region" evidence="1">
    <location>
        <begin position="150"/>
        <end position="177"/>
    </location>
</feature>
<dbReference type="RefSeq" id="WP_014261433.1">
    <property type="nucleotide sequence ID" value="NC_016629.1"/>
</dbReference>
<gene>
    <name evidence="3" type="ORF">Desaf_3538</name>
</gene>
<name>F3YY43_DESAF</name>